<dbReference type="SMART" id="SM00297">
    <property type="entry name" value="BROMO"/>
    <property type="match status" value="1"/>
</dbReference>
<dbReference type="InterPro" id="IPR040240">
    <property type="entry name" value="TAF1"/>
</dbReference>
<organism evidence="7">
    <name type="scientific">Compsopogon caeruleus</name>
    <dbReference type="NCBI Taxonomy" id="31354"/>
    <lineage>
        <taxon>Eukaryota</taxon>
        <taxon>Rhodophyta</taxon>
        <taxon>Compsopogonophyceae</taxon>
        <taxon>Compsopogonales</taxon>
        <taxon>Compsopogonaceae</taxon>
        <taxon>Compsopogon</taxon>
    </lineage>
</organism>
<dbReference type="Pfam" id="PF00439">
    <property type="entry name" value="Bromodomain"/>
    <property type="match status" value="1"/>
</dbReference>
<dbReference type="GO" id="GO:0005669">
    <property type="term" value="C:transcription factor TFIID complex"/>
    <property type="evidence" value="ECO:0007669"/>
    <property type="project" value="InterPro"/>
</dbReference>
<gene>
    <name evidence="7" type="ORF">CCAE0312_LOCUS7472</name>
</gene>
<sequence>MEEEERERYAKIALAKAAGLGDSRHSDGLTTGEVSRVEKDEHDDYDDDYDEENTKQEIQSGAAESYAGIIKVTNQTLVDSNRGLGRGLGNGAVPFIKLFFVSDRKIPKRRRRARTTHIEDPSDTVHPVMVADQSDEFDAPPSLRLMDPVEAFLNQERKPETSDENFPMRLDSHSLERGVSGSSEGDDDFEFAAKPLAPHRHAITPAHPSKQAEYLVSQLCWEDSIAWERPSDGEYSDLDSGVDLEPVKEPDSVPIVDADEDDIEWEDDDGGEPQAAEGEPNGSSKEKVEALDQVEKTENTPSNISSANPQEGVAESQEGGKDIQTIAQHGELDQDIPSPTSKDPKELVPDESLIEYVRARTPKNQDLLDGTWEDAVIWSGDESPSAEESLVRKRFSRLILDMNDHFLQLEPVSSTEMPGSEKDSAQGVPDDPFMISNDRFYQGTGPTHHRRSLKKAVLRGLQNSPPAEKANTTSILPTEEYLVNFHRPKLGKSISNAKGTMIPIRRRKLKKGSSQITAVVPKKRSDLSLAARDAYRVMILEYCVERTPVILPIRGMVSRLVTYSRCSSVSAAMKAASNAVGTPDADTVFMAPEDPPPLRAGDILQDQPPVTMISSHIFDAPCVVQPPNSSDFLVCRKGGKFYFREIHGLVSVGMVEPKIEVIAPNTERFKRYTKDRVTLWILRQFIKQKKEGAKRPSMKKNDVYDAFCRRRTYPETSLLKTLKELSTFEQGTYHMAEPAKGFAALEMELLRTITAEESAAFESMEAGWEALHQMGIRTFSHPTSQGNIAAAAEKTGDEAKAAVGTHIRKMLTKGPWHRSQIMIANQKAQKRDMAAALQLAKTANELIDDGGSSDAKINAMSTAEMYNVLNQYYKVPAKRIPSDFETRKKMLSDLIRKKPKGTGQPIRLPDVIDGIIKKHRTMAVTGRGGEKRDPGLVHEVVPLDVQILALRDGEVDALPVEDDGTSDPSKVVLPNSSWDPQAKSRKRRLSGVGTDDPDEEAELEALVKLSATSHDPKPMDGVSKVFKKVTNPDTGEEMRVEVTDPVEAAKLREKIAAKRASSKEAVRKDSENPLKISIGLQVIGVKREKKVKKTVVKEKKVRDTTPSTRGRGRGGTRGRGRKKVDTLRFKPCEISRKIEEEKEKRRRAQYGEDLDYLPRKKKSFNSSRRQKNGSIALNLALEEVEKAVREAKGYIAESMPKLRIKRLRRGEVLPLGISATNLANPKDTGLDFVNPVRVKEYTDLIKDQMYLTRIRQRCKECYYATADEFLSDMKLLVDNARSFHTSPEANWVVQHAELLYETAVEKIEEYRPEIDAAMAQIEKSKADGMSEAGTEPVNYSNSGTPLMSSPQAFSPMPAPSPSFQDDLDVMDPDRDLDEMEPLEVDLP</sequence>
<evidence type="ECO:0000256" key="2">
    <source>
        <dbReference type="ARBA" id="ARBA00023117"/>
    </source>
</evidence>
<proteinExistence type="predicted"/>
<feature type="domain" description="Bromo" evidence="6">
    <location>
        <begin position="1218"/>
        <end position="1291"/>
    </location>
</feature>
<dbReference type="Gene3D" id="1.20.920.10">
    <property type="entry name" value="Bromodomain-like"/>
    <property type="match status" value="1"/>
</dbReference>
<dbReference type="PROSITE" id="PS50014">
    <property type="entry name" value="BROMODOMAIN_2"/>
    <property type="match status" value="1"/>
</dbReference>
<feature type="region of interest" description="Disordered" evidence="5">
    <location>
        <begin position="958"/>
        <end position="998"/>
    </location>
</feature>
<feature type="compositionally biased region" description="Basic and acidic residues" evidence="5">
    <location>
        <begin position="284"/>
        <end position="298"/>
    </location>
</feature>
<feature type="compositionally biased region" description="Acidic residues" evidence="5">
    <location>
        <begin position="1365"/>
        <end position="1387"/>
    </location>
</feature>
<dbReference type="EMBL" id="HBGH01013313">
    <property type="protein sequence ID" value="CAD9235381.1"/>
    <property type="molecule type" value="Transcribed_RNA"/>
</dbReference>
<feature type="region of interest" description="Disordered" evidence="5">
    <location>
        <begin position="1325"/>
        <end position="1387"/>
    </location>
</feature>
<feature type="region of interest" description="Disordered" evidence="5">
    <location>
        <begin position="156"/>
        <end position="190"/>
    </location>
</feature>
<dbReference type="GO" id="GO:0051123">
    <property type="term" value="P:RNA polymerase II preinitiation complex assembly"/>
    <property type="evidence" value="ECO:0007669"/>
    <property type="project" value="TreeGrafter"/>
</dbReference>
<evidence type="ECO:0000256" key="3">
    <source>
        <dbReference type="ARBA" id="ARBA00023242"/>
    </source>
</evidence>
<accession>A0A7S1XFX4</accession>
<evidence type="ECO:0000256" key="5">
    <source>
        <dbReference type="SAM" id="MobiDB-lite"/>
    </source>
</evidence>
<dbReference type="SUPFAM" id="SSF47370">
    <property type="entry name" value="Bromodomain"/>
    <property type="match status" value="1"/>
</dbReference>
<name>A0A7S1XFX4_9RHOD</name>
<dbReference type="PANTHER" id="PTHR13900">
    <property type="entry name" value="TRANSCRIPTION INITIATION FACTOR TFIID"/>
    <property type="match status" value="1"/>
</dbReference>
<evidence type="ECO:0000313" key="7">
    <source>
        <dbReference type="EMBL" id="CAD9235381.1"/>
    </source>
</evidence>
<dbReference type="InterPro" id="IPR022591">
    <property type="entry name" value="TAF1_HAT_dom"/>
</dbReference>
<dbReference type="Pfam" id="PF12157">
    <property type="entry name" value="DUF3591"/>
    <property type="match status" value="1"/>
</dbReference>
<keyword evidence="2 4" id="KW-0103">Bromodomain</keyword>
<feature type="region of interest" description="Disordered" evidence="5">
    <location>
        <begin position="21"/>
        <end position="60"/>
    </location>
</feature>
<feature type="region of interest" description="Disordered" evidence="5">
    <location>
        <begin position="1094"/>
        <end position="1123"/>
    </location>
</feature>
<feature type="compositionally biased region" description="Basic residues" evidence="5">
    <location>
        <begin position="1110"/>
        <end position="1122"/>
    </location>
</feature>
<evidence type="ECO:0000256" key="4">
    <source>
        <dbReference type="PROSITE-ProRule" id="PRU00035"/>
    </source>
</evidence>
<dbReference type="InterPro" id="IPR001487">
    <property type="entry name" value="Bromodomain"/>
</dbReference>
<feature type="compositionally biased region" description="Polar residues" evidence="5">
    <location>
        <begin position="299"/>
        <end position="309"/>
    </location>
</feature>
<keyword evidence="3" id="KW-0539">Nucleus</keyword>
<feature type="region of interest" description="Disordered" evidence="5">
    <location>
        <begin position="232"/>
        <end position="321"/>
    </location>
</feature>
<evidence type="ECO:0000256" key="1">
    <source>
        <dbReference type="ARBA" id="ARBA00004123"/>
    </source>
</evidence>
<comment type="subcellular location">
    <subcellularLocation>
        <location evidence="1">Nucleus</location>
    </subcellularLocation>
</comment>
<reference evidence="7" key="1">
    <citation type="submission" date="2021-01" db="EMBL/GenBank/DDBJ databases">
        <authorList>
            <person name="Corre E."/>
            <person name="Pelletier E."/>
            <person name="Niang G."/>
            <person name="Scheremetjew M."/>
            <person name="Finn R."/>
            <person name="Kale V."/>
            <person name="Holt S."/>
            <person name="Cochrane G."/>
            <person name="Meng A."/>
            <person name="Brown T."/>
            <person name="Cohen L."/>
        </authorList>
    </citation>
    <scope>NUCLEOTIDE SEQUENCE</scope>
    <source>
        <strain evidence="7">SAG 36.94</strain>
    </source>
</reference>
<protein>
    <recommendedName>
        <fullName evidence="6">Bromo domain-containing protein</fullName>
    </recommendedName>
</protein>
<dbReference type="InterPro" id="IPR036427">
    <property type="entry name" value="Bromodomain-like_sf"/>
</dbReference>
<dbReference type="GO" id="GO:0004402">
    <property type="term" value="F:histone acetyltransferase activity"/>
    <property type="evidence" value="ECO:0007669"/>
    <property type="project" value="InterPro"/>
</dbReference>
<dbReference type="PANTHER" id="PTHR13900:SF0">
    <property type="entry name" value="TRANSCRIPTION INITIATION FACTOR TFIID SUBUNIT 1"/>
    <property type="match status" value="1"/>
</dbReference>
<dbReference type="CDD" id="cd04369">
    <property type="entry name" value="Bromodomain"/>
    <property type="match status" value="1"/>
</dbReference>
<evidence type="ECO:0000259" key="6">
    <source>
        <dbReference type="PROSITE" id="PS50014"/>
    </source>
</evidence>
<feature type="compositionally biased region" description="Acidic residues" evidence="5">
    <location>
        <begin position="257"/>
        <end position="271"/>
    </location>
</feature>
<dbReference type="GO" id="GO:0016251">
    <property type="term" value="F:RNA polymerase II general transcription initiation factor activity"/>
    <property type="evidence" value="ECO:0007669"/>
    <property type="project" value="InterPro"/>
</dbReference>
<feature type="compositionally biased region" description="Polar residues" evidence="5">
    <location>
        <begin position="1337"/>
        <end position="1346"/>
    </location>
</feature>
<dbReference type="GO" id="GO:0017025">
    <property type="term" value="F:TBP-class protein binding"/>
    <property type="evidence" value="ECO:0007669"/>
    <property type="project" value="InterPro"/>
</dbReference>